<sequence length="284" mass="32104">MMKNRAKSLLCFVPVSMEKPKKPESKKKCSKDQIFTNYISYKSKEDLMKSESPGKKKSAKKVLARVVKAVFFEAFLMKKDSKSKVHRCDSFDDVEKVSYVKPNQKVTKCDDSLISASVSRSSCLNSNSSSLILSSTTSSARTSSAASIFESNSSPTPRLLPPDGKKTFRSFKSSRSNSYSFESKLNSDQSFGSGELRQSQVTSISTTGVCFFLLTLMVLVFWGRFFAILVTSTWLYFICRRQISEFIKPVQVKLQKETQLVVIDRKKVIMEGFLQRDHSKTIRV</sequence>
<name>A0A7J7LY07_9MAGN</name>
<dbReference type="InterPro" id="IPR040411">
    <property type="entry name" value="At5g23160-like"/>
</dbReference>
<keyword evidence="1" id="KW-0472">Membrane</keyword>
<dbReference type="OrthoDB" id="1886721at2759"/>
<dbReference type="Proteomes" id="UP000541444">
    <property type="component" value="Unassembled WGS sequence"/>
</dbReference>
<feature type="transmembrane region" description="Helical" evidence="1">
    <location>
        <begin position="211"/>
        <end position="238"/>
    </location>
</feature>
<organism evidence="2 3">
    <name type="scientific">Kingdonia uniflora</name>
    <dbReference type="NCBI Taxonomy" id="39325"/>
    <lineage>
        <taxon>Eukaryota</taxon>
        <taxon>Viridiplantae</taxon>
        <taxon>Streptophyta</taxon>
        <taxon>Embryophyta</taxon>
        <taxon>Tracheophyta</taxon>
        <taxon>Spermatophyta</taxon>
        <taxon>Magnoliopsida</taxon>
        <taxon>Ranunculales</taxon>
        <taxon>Circaeasteraceae</taxon>
        <taxon>Kingdonia</taxon>
    </lineage>
</organism>
<gene>
    <name evidence="2" type="ORF">GIB67_014644</name>
</gene>
<proteinExistence type="predicted"/>
<keyword evidence="1" id="KW-1133">Transmembrane helix</keyword>
<keyword evidence="3" id="KW-1185">Reference proteome</keyword>
<comment type="caution">
    <text evidence="2">The sequence shown here is derived from an EMBL/GenBank/DDBJ whole genome shotgun (WGS) entry which is preliminary data.</text>
</comment>
<dbReference type="EMBL" id="JACGCM010001899">
    <property type="protein sequence ID" value="KAF6147505.1"/>
    <property type="molecule type" value="Genomic_DNA"/>
</dbReference>
<evidence type="ECO:0000256" key="1">
    <source>
        <dbReference type="SAM" id="Phobius"/>
    </source>
</evidence>
<keyword evidence="1" id="KW-0812">Transmembrane</keyword>
<evidence type="ECO:0000313" key="3">
    <source>
        <dbReference type="Proteomes" id="UP000541444"/>
    </source>
</evidence>
<dbReference type="PANTHER" id="PTHR34379">
    <property type="entry name" value="OS07G0553800 PROTEIN"/>
    <property type="match status" value="1"/>
</dbReference>
<dbReference type="AlphaFoldDB" id="A0A7J7LY07"/>
<reference evidence="2 3" key="1">
    <citation type="journal article" date="2020" name="IScience">
        <title>Genome Sequencing of the Endangered Kingdonia uniflora (Circaeasteraceae, Ranunculales) Reveals Potential Mechanisms of Evolutionary Specialization.</title>
        <authorList>
            <person name="Sun Y."/>
            <person name="Deng T."/>
            <person name="Zhang A."/>
            <person name="Moore M.J."/>
            <person name="Landis J.B."/>
            <person name="Lin N."/>
            <person name="Zhang H."/>
            <person name="Zhang X."/>
            <person name="Huang J."/>
            <person name="Zhang X."/>
            <person name="Sun H."/>
            <person name="Wang H."/>
        </authorList>
    </citation>
    <scope>NUCLEOTIDE SEQUENCE [LARGE SCALE GENOMIC DNA]</scope>
    <source>
        <strain evidence="2">TB1705</strain>
        <tissue evidence="2">Leaf</tissue>
    </source>
</reference>
<dbReference type="PANTHER" id="PTHR34379:SF6">
    <property type="entry name" value="PROTEIN 3F"/>
    <property type="match status" value="1"/>
</dbReference>
<accession>A0A7J7LY07</accession>
<evidence type="ECO:0000313" key="2">
    <source>
        <dbReference type="EMBL" id="KAF6147505.1"/>
    </source>
</evidence>
<protein>
    <submittedName>
        <fullName evidence="2">Uncharacterized protein</fullName>
    </submittedName>
</protein>